<dbReference type="InterPro" id="IPR005484">
    <property type="entry name" value="Ribosomal_uL18_bac/plant/anim"/>
</dbReference>
<dbReference type="PANTHER" id="PTHR12899">
    <property type="entry name" value="39S RIBOSOMAL PROTEIN L18, MITOCHONDRIAL"/>
    <property type="match status" value="1"/>
</dbReference>
<dbReference type="GO" id="GO:0003735">
    <property type="term" value="F:structural constituent of ribosome"/>
    <property type="evidence" value="ECO:0007669"/>
    <property type="project" value="InterPro"/>
</dbReference>
<dbReference type="GO" id="GO:0006412">
    <property type="term" value="P:translation"/>
    <property type="evidence" value="ECO:0007669"/>
    <property type="project" value="InterPro"/>
</dbReference>
<gene>
    <name evidence="4" type="ORF">K2173_025626</name>
</gene>
<dbReference type="GO" id="GO:0005840">
    <property type="term" value="C:ribosome"/>
    <property type="evidence" value="ECO:0007669"/>
    <property type="project" value="UniProtKB-KW"/>
</dbReference>
<keyword evidence="2" id="KW-0689">Ribosomal protein</keyword>
<dbReference type="SUPFAM" id="SSF53137">
    <property type="entry name" value="Translational machinery components"/>
    <property type="match status" value="1"/>
</dbReference>
<dbReference type="AlphaFoldDB" id="A0AAV8SNM0"/>
<evidence type="ECO:0000256" key="3">
    <source>
        <dbReference type="ARBA" id="ARBA00023274"/>
    </source>
</evidence>
<evidence type="ECO:0000313" key="5">
    <source>
        <dbReference type="Proteomes" id="UP001159364"/>
    </source>
</evidence>
<accession>A0AAV8SNM0</accession>
<dbReference type="GO" id="GO:1990904">
    <property type="term" value="C:ribonucleoprotein complex"/>
    <property type="evidence" value="ECO:0007669"/>
    <property type="project" value="UniProtKB-KW"/>
</dbReference>
<organism evidence="4 5">
    <name type="scientific">Erythroxylum novogranatense</name>
    <dbReference type="NCBI Taxonomy" id="1862640"/>
    <lineage>
        <taxon>Eukaryota</taxon>
        <taxon>Viridiplantae</taxon>
        <taxon>Streptophyta</taxon>
        <taxon>Embryophyta</taxon>
        <taxon>Tracheophyta</taxon>
        <taxon>Spermatophyta</taxon>
        <taxon>Magnoliopsida</taxon>
        <taxon>eudicotyledons</taxon>
        <taxon>Gunneridae</taxon>
        <taxon>Pentapetalae</taxon>
        <taxon>rosids</taxon>
        <taxon>fabids</taxon>
        <taxon>Malpighiales</taxon>
        <taxon>Erythroxylaceae</taxon>
        <taxon>Erythroxylum</taxon>
    </lineage>
</organism>
<evidence type="ECO:0000256" key="1">
    <source>
        <dbReference type="ARBA" id="ARBA00007116"/>
    </source>
</evidence>
<reference evidence="4 5" key="1">
    <citation type="submission" date="2021-09" db="EMBL/GenBank/DDBJ databases">
        <title>Genomic insights and catalytic innovation underlie evolution of tropane alkaloids biosynthesis.</title>
        <authorList>
            <person name="Wang Y.-J."/>
            <person name="Tian T."/>
            <person name="Huang J.-P."/>
            <person name="Huang S.-X."/>
        </authorList>
    </citation>
    <scope>NUCLEOTIDE SEQUENCE [LARGE SCALE GENOMIC DNA]</scope>
    <source>
        <strain evidence="4">KIB-2018</strain>
        <tissue evidence="4">Leaf</tissue>
    </source>
</reference>
<proteinExistence type="inferred from homology"/>
<dbReference type="InterPro" id="IPR057268">
    <property type="entry name" value="Ribosomal_L18"/>
</dbReference>
<keyword evidence="5" id="KW-1185">Reference proteome</keyword>
<evidence type="ECO:0000313" key="4">
    <source>
        <dbReference type="EMBL" id="KAJ8753635.1"/>
    </source>
</evidence>
<comment type="similarity">
    <text evidence="1">Belongs to the universal ribosomal protein uL18 family.</text>
</comment>
<name>A0AAV8SNM0_9ROSI</name>
<comment type="caution">
    <text evidence="4">The sequence shown here is derived from an EMBL/GenBank/DDBJ whole genome shotgun (WGS) entry which is preliminary data.</text>
</comment>
<sequence>MHTLASTSTMQKPLSEEFDYSAGPTLDVAKRVGEPIAKCCLETGISKVAFDRGGYPNHGRVKAIAEVARENGLEFLHPCLATSEHSLLFVTTFMIEGTNLTLMAICNCVEHAIWEVYSESYYTFDVVVILNFSWR</sequence>
<dbReference type="Gene3D" id="3.30.420.100">
    <property type="match status" value="1"/>
</dbReference>
<dbReference type="Proteomes" id="UP001159364">
    <property type="component" value="Linkage Group LG10"/>
</dbReference>
<protein>
    <submittedName>
        <fullName evidence="4">Uncharacterized protein</fullName>
    </submittedName>
</protein>
<dbReference type="GO" id="GO:0005737">
    <property type="term" value="C:cytoplasm"/>
    <property type="evidence" value="ECO:0007669"/>
    <property type="project" value="UniProtKB-ARBA"/>
</dbReference>
<keyword evidence="3" id="KW-0687">Ribonucleoprotein</keyword>
<dbReference type="PANTHER" id="PTHR12899:SF3">
    <property type="entry name" value="LARGE RIBOSOMAL SUBUNIT PROTEIN UL18M"/>
    <property type="match status" value="1"/>
</dbReference>
<dbReference type="GO" id="GO:0008097">
    <property type="term" value="F:5S rRNA binding"/>
    <property type="evidence" value="ECO:0007669"/>
    <property type="project" value="TreeGrafter"/>
</dbReference>
<dbReference type="CDD" id="cd00432">
    <property type="entry name" value="Ribosomal_L18_L5e"/>
    <property type="match status" value="1"/>
</dbReference>
<dbReference type="EMBL" id="JAIWQS010000010">
    <property type="protein sequence ID" value="KAJ8753635.1"/>
    <property type="molecule type" value="Genomic_DNA"/>
</dbReference>
<evidence type="ECO:0000256" key="2">
    <source>
        <dbReference type="ARBA" id="ARBA00022980"/>
    </source>
</evidence>
<dbReference type="Pfam" id="PF00861">
    <property type="entry name" value="Ribosomal_L18p"/>
    <property type="match status" value="1"/>
</dbReference>